<dbReference type="AlphaFoldDB" id="A0A1I5VMK5"/>
<dbReference type="SMART" id="SM01008">
    <property type="entry name" value="Ald_Xan_dh_C"/>
    <property type="match status" value="1"/>
</dbReference>
<dbReference type="SUPFAM" id="SSF54665">
    <property type="entry name" value="CO dehydrogenase molybdoprotein N-domain-like"/>
    <property type="match status" value="1"/>
</dbReference>
<dbReference type="InterPro" id="IPR046867">
    <property type="entry name" value="AldOxase/xan_DH_MoCoBD2"/>
</dbReference>
<organism evidence="4 5">
    <name type="scientific">Tranquillimonas alkanivorans</name>
    <dbReference type="NCBI Taxonomy" id="441119"/>
    <lineage>
        <taxon>Bacteria</taxon>
        <taxon>Pseudomonadati</taxon>
        <taxon>Pseudomonadota</taxon>
        <taxon>Alphaproteobacteria</taxon>
        <taxon>Rhodobacterales</taxon>
        <taxon>Roseobacteraceae</taxon>
        <taxon>Tranquillimonas</taxon>
    </lineage>
</organism>
<evidence type="ECO:0000313" key="5">
    <source>
        <dbReference type="Proteomes" id="UP000199356"/>
    </source>
</evidence>
<dbReference type="PANTHER" id="PTHR11908">
    <property type="entry name" value="XANTHINE DEHYDROGENASE"/>
    <property type="match status" value="1"/>
</dbReference>
<dbReference type="InterPro" id="IPR000674">
    <property type="entry name" value="Ald_Oxase/Xan_DH_a/b"/>
</dbReference>
<proteinExistence type="predicted"/>
<keyword evidence="2" id="KW-0560">Oxidoreductase</keyword>
<gene>
    <name evidence="4" type="ORF">SAMN04488047_13318</name>
</gene>
<dbReference type="RefSeq" id="WP_093425321.1">
    <property type="nucleotide sequence ID" value="NZ_FOXA01000033.1"/>
</dbReference>
<keyword evidence="5" id="KW-1185">Reference proteome</keyword>
<dbReference type="SUPFAM" id="SSF56003">
    <property type="entry name" value="Molybdenum cofactor-binding domain"/>
    <property type="match status" value="1"/>
</dbReference>
<dbReference type="GO" id="GO:0016491">
    <property type="term" value="F:oxidoreductase activity"/>
    <property type="evidence" value="ECO:0007669"/>
    <property type="project" value="UniProtKB-KW"/>
</dbReference>
<name>A0A1I5VMK5_9RHOB</name>
<keyword evidence="1" id="KW-0500">Molybdenum</keyword>
<protein>
    <submittedName>
        <fullName evidence="4">Xanthine dehydrogenase YagR molybdenum-binding subunit</fullName>
    </submittedName>
</protein>
<evidence type="ECO:0000259" key="3">
    <source>
        <dbReference type="SMART" id="SM01008"/>
    </source>
</evidence>
<reference evidence="4 5" key="1">
    <citation type="submission" date="2016-10" db="EMBL/GenBank/DDBJ databases">
        <authorList>
            <person name="de Groot N.N."/>
        </authorList>
    </citation>
    <scope>NUCLEOTIDE SEQUENCE [LARGE SCALE GENOMIC DNA]</scope>
    <source>
        <strain evidence="4 5">DSM 19547</strain>
    </source>
</reference>
<dbReference type="Gene3D" id="3.90.1170.50">
    <property type="entry name" value="Aldehyde oxidase/xanthine dehydrogenase, a/b hammerhead"/>
    <property type="match status" value="1"/>
</dbReference>
<dbReference type="GO" id="GO:0005506">
    <property type="term" value="F:iron ion binding"/>
    <property type="evidence" value="ECO:0007669"/>
    <property type="project" value="InterPro"/>
</dbReference>
<dbReference type="Gene3D" id="3.30.365.10">
    <property type="entry name" value="Aldehyde oxidase/xanthine dehydrogenase, molybdopterin binding domain"/>
    <property type="match status" value="4"/>
</dbReference>
<dbReference type="Pfam" id="PF20256">
    <property type="entry name" value="MoCoBD_2"/>
    <property type="match status" value="1"/>
</dbReference>
<feature type="domain" description="Aldehyde oxidase/xanthine dehydrogenase a/b hammerhead" evidence="3">
    <location>
        <begin position="17"/>
        <end position="130"/>
    </location>
</feature>
<evidence type="ECO:0000256" key="1">
    <source>
        <dbReference type="ARBA" id="ARBA00022505"/>
    </source>
</evidence>
<dbReference type="PANTHER" id="PTHR11908:SF132">
    <property type="entry name" value="ALDEHYDE OXIDASE 1-RELATED"/>
    <property type="match status" value="1"/>
</dbReference>
<dbReference type="Proteomes" id="UP000199356">
    <property type="component" value="Unassembled WGS sequence"/>
</dbReference>
<dbReference type="Pfam" id="PF02738">
    <property type="entry name" value="MoCoBD_1"/>
    <property type="match status" value="1"/>
</dbReference>
<sequence>MTIGAPVNRIDGRLKVTGDARYAADYAVPKPLYGHLVTSTIGLGTITGIDDAAARAVPGVRAIYHHANPLPVAEASAFFGTGGRSQQSWQPFARPDVRFYGETVALVVADTILAAREAAKLLNFEYQAQDPAAVFRAEGTESEALPDRGLSAGDIDAAMETAAQVVEQDYDTAANTHNAMELFATTAQWTGEEVTVFVPSQWVEGFQAGLATELGIPPDRIRVVSPYIGGGFGGKGTLFTWTSLVALAARALERPVKLYVTREQGFTTASYRAETRQRFRLGAQADGRFTAFDHRGDELSSRADTYVVNGAEATARMYHADAVRTEVTCVHADRQTPGFMRAPAETPYYFALESGVDEMARKLNMDPVELRRVNDIDAEPVDGAPYTSRSLMECYDIAGEAFGWSNYDPTIGAFREGDELIGWGCATAAYPTQMSPCAVRIHMDITGKVKVSVASHDVGTGAYTVLAQAAANALGVPVDGVTVALGDSRLPPGTIAGGSISTASNVTVIEQACASILERLGTTAQEMNVEQAFSEFGQNAIEEYAEWVPPAASEGAGKSLYNGRIRIVGGAEEKYVAFAFGAEFAEVRINRYTREIRVPRLIGAFAAGRIMNEQTARSQYLGGMVWGIGHALHEATEVDPRTGAVMNDNISEYLVPVNADVPHIEAIMVPETDTIVNPAGIKGIGEIGIVGTAAAIANAVHHATGIRVRKVPIRLDDLLPA</sequence>
<dbReference type="InterPro" id="IPR016208">
    <property type="entry name" value="Ald_Oxase/xanthine_DH-like"/>
</dbReference>
<dbReference type="STRING" id="441119.SAMN04488047_13318"/>
<dbReference type="Pfam" id="PF01315">
    <property type="entry name" value="Ald_Xan_dh_C"/>
    <property type="match status" value="1"/>
</dbReference>
<dbReference type="EMBL" id="FOXA01000033">
    <property type="protein sequence ID" value="SFQ08700.1"/>
    <property type="molecule type" value="Genomic_DNA"/>
</dbReference>
<accession>A0A1I5VMK5</accession>
<evidence type="ECO:0000313" key="4">
    <source>
        <dbReference type="EMBL" id="SFQ08700.1"/>
    </source>
</evidence>
<evidence type="ECO:0000256" key="2">
    <source>
        <dbReference type="ARBA" id="ARBA00023002"/>
    </source>
</evidence>
<dbReference type="InterPro" id="IPR037165">
    <property type="entry name" value="AldOxase/xan_DH_Mopterin-bd_sf"/>
</dbReference>
<dbReference type="OrthoDB" id="8428274at2"/>
<dbReference type="InterPro" id="IPR036856">
    <property type="entry name" value="Ald_Oxase/Xan_DH_a/b_sf"/>
</dbReference>
<dbReference type="InterPro" id="IPR008274">
    <property type="entry name" value="AldOxase/xan_DH_MoCoBD1"/>
</dbReference>